<keyword evidence="1" id="KW-0479">Metal-binding</keyword>
<dbReference type="EMBL" id="JAMSHJ010000005">
    <property type="protein sequence ID" value="KAI5405792.1"/>
    <property type="molecule type" value="Genomic_DNA"/>
</dbReference>
<evidence type="ECO:0000256" key="6">
    <source>
        <dbReference type="SAM" id="SignalP"/>
    </source>
</evidence>
<dbReference type="Gramene" id="PSAT_LOCUS22989_t1">
    <property type="protein sequence ID" value="CAL5203954.1"/>
    <property type="gene ID" value="PSAT_LOCUS22989"/>
</dbReference>
<dbReference type="PROSITE" id="PS51485">
    <property type="entry name" value="PHYTOCYANIN"/>
    <property type="match status" value="1"/>
</dbReference>
<evidence type="ECO:0000256" key="2">
    <source>
        <dbReference type="ARBA" id="ARBA00023008"/>
    </source>
</evidence>
<dbReference type="InterPro" id="IPR039391">
    <property type="entry name" value="Phytocyanin-like"/>
</dbReference>
<keyword evidence="6" id="KW-0732">Signal</keyword>
<evidence type="ECO:0000259" key="7">
    <source>
        <dbReference type="PROSITE" id="PS51485"/>
    </source>
</evidence>
<evidence type="ECO:0000313" key="8">
    <source>
        <dbReference type="EMBL" id="KAI5405792.1"/>
    </source>
</evidence>
<dbReference type="InterPro" id="IPR008972">
    <property type="entry name" value="Cupredoxin"/>
</dbReference>
<dbReference type="PANTHER" id="PTHR33021:SF515">
    <property type="entry name" value="BASIC BLUE-LIKE PROTEIN"/>
    <property type="match status" value="1"/>
</dbReference>
<dbReference type="SUPFAM" id="SSF49503">
    <property type="entry name" value="Cupredoxins"/>
    <property type="match status" value="1"/>
</dbReference>
<keyword evidence="3" id="KW-1015">Disulfide bond</keyword>
<dbReference type="CDD" id="cd11013">
    <property type="entry name" value="Plantacyanin"/>
    <property type="match status" value="1"/>
</dbReference>
<evidence type="ECO:0000256" key="5">
    <source>
        <dbReference type="ARBA" id="ARBA00082491"/>
    </source>
</evidence>
<feature type="chain" id="PRO_5038920609" description="Basic blue protein" evidence="6">
    <location>
        <begin position="32"/>
        <end position="129"/>
    </location>
</feature>
<organism evidence="8 9">
    <name type="scientific">Pisum sativum</name>
    <name type="common">Garden pea</name>
    <name type="synonym">Lathyrus oleraceus</name>
    <dbReference type="NCBI Taxonomy" id="3888"/>
    <lineage>
        <taxon>Eukaryota</taxon>
        <taxon>Viridiplantae</taxon>
        <taxon>Streptophyta</taxon>
        <taxon>Embryophyta</taxon>
        <taxon>Tracheophyta</taxon>
        <taxon>Spermatophyta</taxon>
        <taxon>Magnoliopsida</taxon>
        <taxon>eudicotyledons</taxon>
        <taxon>Gunneridae</taxon>
        <taxon>Pentapetalae</taxon>
        <taxon>rosids</taxon>
        <taxon>fabids</taxon>
        <taxon>Fabales</taxon>
        <taxon>Fabaceae</taxon>
        <taxon>Papilionoideae</taxon>
        <taxon>50 kb inversion clade</taxon>
        <taxon>NPAAA clade</taxon>
        <taxon>Hologalegina</taxon>
        <taxon>IRL clade</taxon>
        <taxon>Fabeae</taxon>
        <taxon>Lathyrus</taxon>
    </lineage>
</organism>
<evidence type="ECO:0000256" key="4">
    <source>
        <dbReference type="ARBA" id="ARBA00071970"/>
    </source>
</evidence>
<dbReference type="GO" id="GO:0046872">
    <property type="term" value="F:metal ion binding"/>
    <property type="evidence" value="ECO:0007669"/>
    <property type="project" value="UniProtKB-KW"/>
</dbReference>
<name>A0A9D4WQ25_PEA</name>
<accession>A0A9D4WQ25</accession>
<dbReference type="FunFam" id="2.60.40.420:FF:000013">
    <property type="entry name" value="basic blue protein-like"/>
    <property type="match status" value="1"/>
</dbReference>
<dbReference type="GO" id="GO:0009055">
    <property type="term" value="F:electron transfer activity"/>
    <property type="evidence" value="ECO:0007669"/>
    <property type="project" value="InterPro"/>
</dbReference>
<gene>
    <name evidence="8" type="ORF">KIW84_052530</name>
</gene>
<evidence type="ECO:0000256" key="3">
    <source>
        <dbReference type="ARBA" id="ARBA00023157"/>
    </source>
</evidence>
<dbReference type="PANTHER" id="PTHR33021">
    <property type="entry name" value="BLUE COPPER PROTEIN"/>
    <property type="match status" value="1"/>
</dbReference>
<feature type="domain" description="Phytocyanin" evidence="7">
    <location>
        <begin position="32"/>
        <end position="129"/>
    </location>
</feature>
<comment type="caution">
    <text evidence="8">The sequence shown here is derived from an EMBL/GenBank/DDBJ whole genome shotgun (WGS) entry which is preliminary data.</text>
</comment>
<sequence>MSEGRGSASMNMVTVMISLLCLLFLAESINAETHIVGGAKGWTFNTKNWPNGKEFSAGDVLVFNYNSKIHNVVVVDKAGYTSCKTPAAAGYETFKSGNDEIKLESGENYFICNFPGHCQTGMKIFINAV</sequence>
<keyword evidence="2" id="KW-0186">Copper</keyword>
<dbReference type="GO" id="GO:0005886">
    <property type="term" value="C:plasma membrane"/>
    <property type="evidence" value="ECO:0007669"/>
    <property type="project" value="TreeGrafter"/>
</dbReference>
<dbReference type="PROSITE" id="PS00196">
    <property type="entry name" value="COPPER_BLUE"/>
    <property type="match status" value="1"/>
</dbReference>
<protein>
    <recommendedName>
        <fullName evidence="4">Basic blue protein</fullName>
    </recommendedName>
    <alternativeName>
        <fullName evidence="5">Plantacyanin</fullName>
    </alternativeName>
</protein>
<proteinExistence type="predicted"/>
<evidence type="ECO:0000313" key="9">
    <source>
        <dbReference type="Proteomes" id="UP001058974"/>
    </source>
</evidence>
<dbReference type="Gene3D" id="2.60.40.420">
    <property type="entry name" value="Cupredoxins - blue copper proteins"/>
    <property type="match status" value="1"/>
</dbReference>
<dbReference type="Proteomes" id="UP001058974">
    <property type="component" value="Chromosome 5"/>
</dbReference>
<dbReference type="InterPro" id="IPR003245">
    <property type="entry name" value="Phytocyanin_dom"/>
</dbReference>
<keyword evidence="9" id="KW-1185">Reference proteome</keyword>
<dbReference type="InterPro" id="IPR041844">
    <property type="entry name" value="Plantacyanin"/>
</dbReference>
<dbReference type="OrthoDB" id="1934652at2759"/>
<dbReference type="InterPro" id="IPR028871">
    <property type="entry name" value="BlueCu_1_BS"/>
</dbReference>
<dbReference type="AlphaFoldDB" id="A0A9D4WQ25"/>
<dbReference type="Gramene" id="Psat05G0253000-T1">
    <property type="protein sequence ID" value="KAI5405792.1"/>
    <property type="gene ID" value="KIW84_052530"/>
</dbReference>
<dbReference type="Pfam" id="PF02298">
    <property type="entry name" value="Cu_bind_like"/>
    <property type="match status" value="1"/>
</dbReference>
<evidence type="ECO:0000256" key="1">
    <source>
        <dbReference type="ARBA" id="ARBA00022723"/>
    </source>
</evidence>
<feature type="signal peptide" evidence="6">
    <location>
        <begin position="1"/>
        <end position="31"/>
    </location>
</feature>
<reference evidence="8 9" key="1">
    <citation type="journal article" date="2022" name="Nat. Genet.">
        <title>Improved pea reference genome and pan-genome highlight genomic features and evolutionary characteristics.</title>
        <authorList>
            <person name="Yang T."/>
            <person name="Liu R."/>
            <person name="Luo Y."/>
            <person name="Hu S."/>
            <person name="Wang D."/>
            <person name="Wang C."/>
            <person name="Pandey M.K."/>
            <person name="Ge S."/>
            <person name="Xu Q."/>
            <person name="Li N."/>
            <person name="Li G."/>
            <person name="Huang Y."/>
            <person name="Saxena R.K."/>
            <person name="Ji Y."/>
            <person name="Li M."/>
            <person name="Yan X."/>
            <person name="He Y."/>
            <person name="Liu Y."/>
            <person name="Wang X."/>
            <person name="Xiang C."/>
            <person name="Varshney R.K."/>
            <person name="Ding H."/>
            <person name="Gao S."/>
            <person name="Zong X."/>
        </authorList>
    </citation>
    <scope>NUCLEOTIDE SEQUENCE [LARGE SCALE GENOMIC DNA]</scope>
    <source>
        <strain evidence="8 9">cv. Zhongwan 6</strain>
    </source>
</reference>